<name>A0ABZ2M8M4_9BACT</name>
<dbReference type="SUPFAM" id="SSF52540">
    <property type="entry name" value="P-loop containing nucleoside triphosphate hydrolases"/>
    <property type="match status" value="1"/>
</dbReference>
<dbReference type="EMBL" id="CP089984">
    <property type="protein sequence ID" value="WXB18858.1"/>
    <property type="molecule type" value="Genomic_DNA"/>
</dbReference>
<evidence type="ECO:0000256" key="3">
    <source>
        <dbReference type="ARBA" id="ARBA00022840"/>
    </source>
</evidence>
<dbReference type="Gene3D" id="1.25.40.10">
    <property type="entry name" value="Tetratricopeptide repeat domain"/>
    <property type="match status" value="1"/>
</dbReference>
<feature type="domain" description="Protein kinase" evidence="6">
    <location>
        <begin position="89"/>
        <end position="346"/>
    </location>
</feature>
<dbReference type="InterPro" id="IPR017441">
    <property type="entry name" value="Protein_kinase_ATP_BS"/>
</dbReference>
<dbReference type="PANTHER" id="PTHR16305">
    <property type="entry name" value="TESTICULAR SOLUBLE ADENYLYL CYCLASE"/>
    <property type="match status" value="1"/>
</dbReference>
<gene>
    <name evidence="7" type="ORF">LZC94_16665</name>
</gene>
<evidence type="ECO:0000259" key="6">
    <source>
        <dbReference type="PROSITE" id="PS50011"/>
    </source>
</evidence>
<comment type="subcellular location">
    <subcellularLocation>
        <location evidence="1">Membrane</location>
        <topology evidence="1">Single-pass membrane protein</topology>
    </subcellularLocation>
</comment>
<evidence type="ECO:0000256" key="1">
    <source>
        <dbReference type="ARBA" id="ARBA00004167"/>
    </source>
</evidence>
<dbReference type="Gene3D" id="3.30.200.20">
    <property type="entry name" value="Phosphorylase Kinase, domain 1"/>
    <property type="match status" value="1"/>
</dbReference>
<dbReference type="InterPro" id="IPR041664">
    <property type="entry name" value="AAA_16"/>
</dbReference>
<dbReference type="Pfam" id="PF13191">
    <property type="entry name" value="AAA_16"/>
    <property type="match status" value="1"/>
</dbReference>
<dbReference type="CDD" id="cd14014">
    <property type="entry name" value="STKc_PknB_like"/>
    <property type="match status" value="1"/>
</dbReference>
<dbReference type="InterPro" id="IPR001054">
    <property type="entry name" value="A/G_cyclase"/>
</dbReference>
<dbReference type="PANTHER" id="PTHR16305:SF28">
    <property type="entry name" value="GUANYLATE CYCLASE DOMAIN-CONTAINING PROTEIN"/>
    <property type="match status" value="1"/>
</dbReference>
<dbReference type="Gene3D" id="1.10.510.10">
    <property type="entry name" value="Transferase(Phosphotransferase) domain 1"/>
    <property type="match status" value="1"/>
</dbReference>
<dbReference type="InterPro" id="IPR000719">
    <property type="entry name" value="Prot_kinase_dom"/>
</dbReference>
<keyword evidence="2 4" id="KW-0547">Nucleotide-binding</keyword>
<feature type="region of interest" description="Disordered" evidence="5">
    <location>
        <begin position="1"/>
        <end position="63"/>
    </location>
</feature>
<dbReference type="PROSITE" id="PS50011">
    <property type="entry name" value="PROTEIN_KINASE_DOM"/>
    <property type="match status" value="1"/>
</dbReference>
<evidence type="ECO:0000256" key="2">
    <source>
        <dbReference type="ARBA" id="ARBA00022741"/>
    </source>
</evidence>
<dbReference type="CDD" id="cd07302">
    <property type="entry name" value="CHD"/>
    <property type="match status" value="1"/>
</dbReference>
<sequence>MKTDNRVGRRGVRPRRRHARVEALGSPATDTLSIRRGDASSALSSSSTGKSAAPGEGWRADSTLPSAAESGLAAPAPGQRFGGIDRERFELLERLGGGGMSDVFLARDTVLDRNVAIKFLTDGALGTEPALRRIQQEAQACARLNHENIVRLFDMGTDRGLPFLVMEHLEGASLDALVRRDGRMDTHGAVRILIDVAKGLSQAHRAGIVHRDLKPSNVFITKGGAVKILDFGVARMTEQPAALDGGLSGTPQYMSPEQWKGEAQDCRTDIWSAGIMLFELLTGERPFHGAALEELRRLIVSTEPAPSLTQERPDLPEEAERVVQRALAKEPSERFGTADELLDALVALELSLAPAARAPRRSTVSPRPERRQTTVLSCSFHDSLELPGETGLDELGESFADGFEICATTIRELEGTLVSSLGPRIVACFGYPVAHEDSAPRAVRAALRIVAAFQRRARRGGAGTVRIGIATSHALVTHSDIASAPFMLQGDALHVAHWLEQRAGENAILIGRATQTLVRGQFDLEPLGEATPEGAQSPMALFRVLRPKDVASRFDPVAAGGALTPFVGRARELEVLRGLWNDAKDGHGRCVQIAGEAGIGKSRLLERFLQSVAAADADEEARSTDDLPIVVRCQCWPHFQNSALQPIIEGLARQLGLRALDPEGDHLALLEQALTEIDPALREHAPLLCAFCGLRNEDGEPPPSLGPDAFRRRLLDALLAIFSGLASGRPTIVIVEDAHWSDGATLELLNVLCTKAATARMLVIVTARTELHAPWQVPRLELTRLSADETAWLIASVALSSEGRHLPRPVVERLVQRADGVPLFVEELTHWVVEALGAMEPGHGSMALDAFVSHAIPATLEGLLRARLDALPQDGRDVAHLIAVLGRDVPFELVRATSELDEEALRVGLRQLLEAGILRQQGDGSEVRYTFGHALVKEAAYQSLVKTKRQHLHRRAAEVLLERFRDFVEQHAELLAGHFMEAGCHERAVGYFEMAGQRALQRAMNADAVAHFERALAELRMLPKSTWRDDRELELLIPIRAAHVFAGNLTGVPADFTQRFATHANGSIDPAKKLLAHVAFAASSLMAGNLTTSCEQGLSALALCHAGEREDPAPTFEGLDPVAVSSLGLVWAFGLLGESERALEHARAMLRRSQRHGHPPSQVVALARLAAWYNHRGDFDEGRRLVDQMAPLCARDGFEGPRAMTKIVRGWARVAKGDGGGVAEIEEGMVDRRKFGGEGCLTLCCAVLAWARWHEGALDEAIRALDEAMDLVEHRGERFFEPELHRLRGEVLFAQGADMSRVAECFERGLTVAREQKARTWEQRLEESYARIRPSGEALRVTGEVLPIGEPRQKCG</sequence>
<dbReference type="InterPro" id="IPR011990">
    <property type="entry name" value="TPR-like_helical_dom_sf"/>
</dbReference>
<dbReference type="SUPFAM" id="SSF55073">
    <property type="entry name" value="Nucleotide cyclase"/>
    <property type="match status" value="1"/>
</dbReference>
<organism evidence="7 8">
    <name type="scientific">Pendulispora albinea</name>
    <dbReference type="NCBI Taxonomy" id="2741071"/>
    <lineage>
        <taxon>Bacteria</taxon>
        <taxon>Pseudomonadati</taxon>
        <taxon>Myxococcota</taxon>
        <taxon>Myxococcia</taxon>
        <taxon>Myxococcales</taxon>
        <taxon>Sorangiineae</taxon>
        <taxon>Pendulisporaceae</taxon>
        <taxon>Pendulispora</taxon>
    </lineage>
</organism>
<evidence type="ECO:0000256" key="4">
    <source>
        <dbReference type="PROSITE-ProRule" id="PRU10141"/>
    </source>
</evidence>
<accession>A0ABZ2M8M4</accession>
<dbReference type="RefSeq" id="WP_394828483.1">
    <property type="nucleotide sequence ID" value="NZ_CP089984.1"/>
</dbReference>
<evidence type="ECO:0000313" key="7">
    <source>
        <dbReference type="EMBL" id="WXB18858.1"/>
    </source>
</evidence>
<reference evidence="7 8" key="1">
    <citation type="submission" date="2021-12" db="EMBL/GenBank/DDBJ databases">
        <title>Discovery of the Pendulisporaceae a myxobacterial family with distinct sporulation behavior and unique specialized metabolism.</title>
        <authorList>
            <person name="Garcia R."/>
            <person name="Popoff A."/>
            <person name="Bader C.D."/>
            <person name="Loehr J."/>
            <person name="Walesch S."/>
            <person name="Walt C."/>
            <person name="Boldt J."/>
            <person name="Bunk B."/>
            <person name="Haeckl F.J.F.P.J."/>
            <person name="Gunesch A.P."/>
            <person name="Birkelbach J."/>
            <person name="Nuebel U."/>
            <person name="Pietschmann T."/>
            <person name="Bach T."/>
            <person name="Mueller R."/>
        </authorList>
    </citation>
    <scope>NUCLEOTIDE SEQUENCE [LARGE SCALE GENOMIC DNA]</scope>
    <source>
        <strain evidence="7 8">MSr11954</strain>
    </source>
</reference>
<evidence type="ECO:0000313" key="8">
    <source>
        <dbReference type="Proteomes" id="UP001370348"/>
    </source>
</evidence>
<dbReference type="InterPro" id="IPR029787">
    <property type="entry name" value="Nucleotide_cyclase"/>
</dbReference>
<proteinExistence type="predicted"/>
<protein>
    <submittedName>
        <fullName evidence="7">Protein kinase</fullName>
    </submittedName>
</protein>
<feature type="compositionally biased region" description="Low complexity" evidence="5">
    <location>
        <begin position="39"/>
        <end position="53"/>
    </location>
</feature>
<keyword evidence="7" id="KW-0808">Transferase</keyword>
<dbReference type="InterPro" id="IPR008271">
    <property type="entry name" value="Ser/Thr_kinase_AS"/>
</dbReference>
<dbReference type="SUPFAM" id="SSF48452">
    <property type="entry name" value="TPR-like"/>
    <property type="match status" value="1"/>
</dbReference>
<dbReference type="SUPFAM" id="SSF56112">
    <property type="entry name" value="Protein kinase-like (PK-like)"/>
    <property type="match status" value="1"/>
</dbReference>
<keyword evidence="3 4" id="KW-0067">ATP-binding</keyword>
<dbReference type="Gene3D" id="3.30.70.1230">
    <property type="entry name" value="Nucleotide cyclase"/>
    <property type="match status" value="1"/>
</dbReference>
<keyword evidence="8" id="KW-1185">Reference proteome</keyword>
<dbReference type="SMART" id="SM00220">
    <property type="entry name" value="S_TKc"/>
    <property type="match status" value="1"/>
</dbReference>
<feature type="binding site" evidence="4">
    <location>
        <position position="118"/>
    </location>
    <ligand>
        <name>ATP</name>
        <dbReference type="ChEBI" id="CHEBI:30616"/>
    </ligand>
</feature>
<dbReference type="Pfam" id="PF00069">
    <property type="entry name" value="Pkinase"/>
    <property type="match status" value="1"/>
</dbReference>
<feature type="compositionally biased region" description="Basic residues" evidence="5">
    <location>
        <begin position="8"/>
        <end position="19"/>
    </location>
</feature>
<dbReference type="InterPro" id="IPR011009">
    <property type="entry name" value="Kinase-like_dom_sf"/>
</dbReference>
<evidence type="ECO:0000256" key="5">
    <source>
        <dbReference type="SAM" id="MobiDB-lite"/>
    </source>
</evidence>
<dbReference type="Proteomes" id="UP001370348">
    <property type="component" value="Chromosome"/>
</dbReference>
<keyword evidence="7" id="KW-0418">Kinase</keyword>
<dbReference type="Gene3D" id="3.40.50.300">
    <property type="entry name" value="P-loop containing nucleotide triphosphate hydrolases"/>
    <property type="match status" value="1"/>
</dbReference>
<dbReference type="PROSITE" id="PS00107">
    <property type="entry name" value="PROTEIN_KINASE_ATP"/>
    <property type="match status" value="1"/>
</dbReference>
<dbReference type="GO" id="GO:0016301">
    <property type="term" value="F:kinase activity"/>
    <property type="evidence" value="ECO:0007669"/>
    <property type="project" value="UniProtKB-KW"/>
</dbReference>
<dbReference type="PROSITE" id="PS00108">
    <property type="entry name" value="PROTEIN_KINASE_ST"/>
    <property type="match status" value="1"/>
</dbReference>
<dbReference type="InterPro" id="IPR027417">
    <property type="entry name" value="P-loop_NTPase"/>
</dbReference>